<keyword evidence="5 13" id="KW-0812">Transmembrane</keyword>
<sequence>MAEHQIFDAVVQATEKDKDFVEKTLKETPKKSEYVLTFGETILHLACLSRKIDKKTFRANDNENANKRFHLEIALIIAKLNPKLISTQIKQNFRRAGQTCLHILALKGDLELFEKLWELVPDKGTNGTSILNTLKAKGTEFDIDDKRKDHSTPGLSYLGETILSFAVCSGNGKLVEFLLRNDANPSIRDDYGNNSIHICCYHGKFGQIFNKKEKQNEFLVQHNLENSPYSVIRKFLKEKEDEGFADQKDYLEKYVTEKFADNEKKEIVNPFEALNKMYLTPFNLAISRGHCEIFDLLKIELWSYPNISCSVYPVHELDTFQPHSTGKNPYFRSGLQIAIENNDVNMVNHKYIDLILRVKWETYIKKIFLMEFLFFTLIVLSLMTVVATLPHEFEERLNYRKNSYVRLCAELITFVGAILLLGWEMWKLRNLGLQFFSRFVIQSIELESIVLGFAAIIGCFLLLNYAKSNQNIGPLVLIFYKMVSKDLVMFIFVMACLFFGFAQAFYLQMQIASVKSGGAVLGWDTLYGSVMWLFRYILADYEYLDFAYARTKVFATGLFICYAILTTVLMLNLLIAMLNMSFGNIFKDQQRQWRLQWANMILSYDLRIGSKAYPLNMKNPFNWFYKEKLGFKFPSYIKGGRGKTSVFDSDRYVFAVYDRRRINRTLNEAAREEVKINHIMFTSPAPGVRPNHLRILPKSMWHFKEKVLYDLDDKVIKSFKSAEFLEKSPSAYYSEPNVKQSAIDMDITEQK</sequence>
<evidence type="ECO:0000256" key="9">
    <source>
        <dbReference type="ARBA" id="ARBA00023065"/>
    </source>
</evidence>
<feature type="transmembrane region" description="Helical" evidence="13">
    <location>
        <begin position="519"/>
        <end position="538"/>
    </location>
</feature>
<protein>
    <recommendedName>
        <fullName evidence="14">Ion transport domain-containing protein</fullName>
    </recommendedName>
</protein>
<evidence type="ECO:0000259" key="14">
    <source>
        <dbReference type="Pfam" id="PF00520"/>
    </source>
</evidence>
<evidence type="ECO:0000256" key="7">
    <source>
        <dbReference type="ARBA" id="ARBA00022837"/>
    </source>
</evidence>
<dbReference type="InterPro" id="IPR036770">
    <property type="entry name" value="Ankyrin_rpt-contain_sf"/>
</dbReference>
<feature type="transmembrane region" description="Helical" evidence="13">
    <location>
        <begin position="444"/>
        <end position="467"/>
    </location>
</feature>
<feature type="domain" description="Ion transport" evidence="14">
    <location>
        <begin position="366"/>
        <end position="589"/>
    </location>
</feature>
<dbReference type="Gene3D" id="1.25.40.20">
    <property type="entry name" value="Ankyrin repeat-containing domain"/>
    <property type="match status" value="1"/>
</dbReference>
<keyword evidence="3" id="KW-1003">Cell membrane</keyword>
<keyword evidence="2" id="KW-0813">Transport</keyword>
<evidence type="ECO:0000313" key="15">
    <source>
        <dbReference type="EMBL" id="KAJ3219232.1"/>
    </source>
</evidence>
<dbReference type="EMBL" id="JADGJW010000347">
    <property type="protein sequence ID" value="KAJ3219232.1"/>
    <property type="molecule type" value="Genomic_DNA"/>
</dbReference>
<dbReference type="Pfam" id="PF00520">
    <property type="entry name" value="Ion_trans"/>
    <property type="match status" value="1"/>
</dbReference>
<keyword evidence="16" id="KW-1185">Reference proteome</keyword>
<dbReference type="SMART" id="SM00248">
    <property type="entry name" value="ANK"/>
    <property type="match status" value="4"/>
</dbReference>
<evidence type="ECO:0000256" key="5">
    <source>
        <dbReference type="ARBA" id="ARBA00022692"/>
    </source>
</evidence>
<dbReference type="SUPFAM" id="SSF48403">
    <property type="entry name" value="Ankyrin repeat"/>
    <property type="match status" value="1"/>
</dbReference>
<evidence type="ECO:0000256" key="3">
    <source>
        <dbReference type="ARBA" id="ARBA00022475"/>
    </source>
</evidence>
<feature type="transmembrane region" description="Helical" evidence="13">
    <location>
        <begin position="404"/>
        <end position="423"/>
    </location>
</feature>
<dbReference type="GO" id="GO:0005262">
    <property type="term" value="F:calcium channel activity"/>
    <property type="evidence" value="ECO:0007669"/>
    <property type="project" value="TreeGrafter"/>
</dbReference>
<dbReference type="GO" id="GO:0098703">
    <property type="term" value="P:calcium ion import across plasma membrane"/>
    <property type="evidence" value="ECO:0007669"/>
    <property type="project" value="TreeGrafter"/>
</dbReference>
<keyword evidence="11" id="KW-0407">Ion channel</keyword>
<keyword evidence="9" id="KW-0406">Ion transport</keyword>
<comment type="caution">
    <text evidence="15">The sequence shown here is derived from an EMBL/GenBank/DDBJ whole genome shotgun (WGS) entry which is preliminary data.</text>
</comment>
<dbReference type="AlphaFoldDB" id="A0AAD5U072"/>
<dbReference type="Pfam" id="PF00023">
    <property type="entry name" value="Ank"/>
    <property type="match status" value="1"/>
</dbReference>
<feature type="transmembrane region" description="Helical" evidence="13">
    <location>
        <begin position="487"/>
        <end position="507"/>
    </location>
</feature>
<dbReference type="PROSITE" id="PS50297">
    <property type="entry name" value="ANK_REP_REGION"/>
    <property type="match status" value="1"/>
</dbReference>
<feature type="repeat" description="ANK" evidence="12">
    <location>
        <begin position="158"/>
        <end position="190"/>
    </location>
</feature>
<evidence type="ECO:0000256" key="2">
    <source>
        <dbReference type="ARBA" id="ARBA00022448"/>
    </source>
</evidence>
<keyword evidence="7" id="KW-0106">Calcium</keyword>
<evidence type="ECO:0000256" key="11">
    <source>
        <dbReference type="ARBA" id="ARBA00023303"/>
    </source>
</evidence>
<dbReference type="PROSITE" id="PS50088">
    <property type="entry name" value="ANK_REPEAT"/>
    <property type="match status" value="1"/>
</dbReference>
<dbReference type="PANTHER" id="PTHR10582">
    <property type="entry name" value="TRANSIENT RECEPTOR POTENTIAL ION CHANNEL PROTEIN"/>
    <property type="match status" value="1"/>
</dbReference>
<name>A0AAD5U072_9FUNG</name>
<evidence type="ECO:0000313" key="16">
    <source>
        <dbReference type="Proteomes" id="UP001211065"/>
    </source>
</evidence>
<proteinExistence type="predicted"/>
<dbReference type="InterPro" id="IPR005821">
    <property type="entry name" value="Ion_trans_dom"/>
</dbReference>
<evidence type="ECO:0000256" key="6">
    <source>
        <dbReference type="ARBA" id="ARBA00022737"/>
    </source>
</evidence>
<feature type="transmembrane region" description="Helical" evidence="13">
    <location>
        <begin position="367"/>
        <end position="389"/>
    </location>
</feature>
<evidence type="ECO:0000256" key="8">
    <source>
        <dbReference type="ARBA" id="ARBA00022989"/>
    </source>
</evidence>
<organism evidence="15 16">
    <name type="scientific">Clydaea vesicula</name>
    <dbReference type="NCBI Taxonomy" id="447962"/>
    <lineage>
        <taxon>Eukaryota</taxon>
        <taxon>Fungi</taxon>
        <taxon>Fungi incertae sedis</taxon>
        <taxon>Chytridiomycota</taxon>
        <taxon>Chytridiomycota incertae sedis</taxon>
        <taxon>Chytridiomycetes</taxon>
        <taxon>Lobulomycetales</taxon>
        <taxon>Lobulomycetaceae</taxon>
        <taxon>Clydaea</taxon>
    </lineage>
</organism>
<keyword evidence="4" id="KW-0109">Calcium transport</keyword>
<keyword evidence="12" id="KW-0040">ANK repeat</keyword>
<accession>A0AAD5U072</accession>
<gene>
    <name evidence="15" type="ORF">HK099_004765</name>
</gene>
<dbReference type="Proteomes" id="UP001211065">
    <property type="component" value="Unassembled WGS sequence"/>
</dbReference>
<dbReference type="InterPro" id="IPR002110">
    <property type="entry name" value="Ankyrin_rpt"/>
</dbReference>
<keyword evidence="8 13" id="KW-1133">Transmembrane helix</keyword>
<evidence type="ECO:0000256" key="1">
    <source>
        <dbReference type="ARBA" id="ARBA00004651"/>
    </source>
</evidence>
<evidence type="ECO:0000256" key="13">
    <source>
        <dbReference type="SAM" id="Phobius"/>
    </source>
</evidence>
<dbReference type="GO" id="GO:0005886">
    <property type="term" value="C:plasma membrane"/>
    <property type="evidence" value="ECO:0007669"/>
    <property type="project" value="UniProtKB-SubCell"/>
</dbReference>
<comment type="subcellular location">
    <subcellularLocation>
        <location evidence="1">Cell membrane</location>
        <topology evidence="1">Multi-pass membrane protein</topology>
    </subcellularLocation>
</comment>
<evidence type="ECO:0000256" key="4">
    <source>
        <dbReference type="ARBA" id="ARBA00022568"/>
    </source>
</evidence>
<dbReference type="PANTHER" id="PTHR10582:SF2">
    <property type="entry name" value="INACTIVE"/>
    <property type="match status" value="1"/>
</dbReference>
<feature type="transmembrane region" description="Helical" evidence="13">
    <location>
        <begin position="553"/>
        <end position="578"/>
    </location>
</feature>
<keyword evidence="10 13" id="KW-0472">Membrane</keyword>
<dbReference type="InterPro" id="IPR024862">
    <property type="entry name" value="TRPV"/>
</dbReference>
<evidence type="ECO:0000256" key="10">
    <source>
        <dbReference type="ARBA" id="ARBA00023136"/>
    </source>
</evidence>
<reference evidence="15" key="1">
    <citation type="submission" date="2020-05" db="EMBL/GenBank/DDBJ databases">
        <title>Phylogenomic resolution of chytrid fungi.</title>
        <authorList>
            <person name="Stajich J.E."/>
            <person name="Amses K."/>
            <person name="Simmons R."/>
            <person name="Seto K."/>
            <person name="Myers J."/>
            <person name="Bonds A."/>
            <person name="Quandt C.A."/>
            <person name="Barry K."/>
            <person name="Liu P."/>
            <person name="Grigoriev I."/>
            <person name="Longcore J.E."/>
            <person name="James T.Y."/>
        </authorList>
    </citation>
    <scope>NUCLEOTIDE SEQUENCE</scope>
    <source>
        <strain evidence="15">JEL0476</strain>
    </source>
</reference>
<keyword evidence="6" id="KW-0677">Repeat</keyword>
<evidence type="ECO:0000256" key="12">
    <source>
        <dbReference type="PROSITE-ProRule" id="PRU00023"/>
    </source>
</evidence>